<evidence type="ECO:0000313" key="13">
    <source>
        <dbReference type="Proteomes" id="UP000886520"/>
    </source>
</evidence>
<evidence type="ECO:0000256" key="4">
    <source>
        <dbReference type="ARBA" id="ARBA00008819"/>
    </source>
</evidence>
<dbReference type="Pfam" id="PF06415">
    <property type="entry name" value="iPGM_N"/>
    <property type="match status" value="1"/>
</dbReference>
<feature type="domain" description="BPG-independent PGAM N-terminal" evidence="11">
    <location>
        <begin position="11"/>
        <end position="79"/>
    </location>
</feature>
<evidence type="ECO:0000256" key="7">
    <source>
        <dbReference type="ARBA" id="ARBA00023152"/>
    </source>
</evidence>
<proteinExistence type="inferred from homology"/>
<evidence type="ECO:0000256" key="9">
    <source>
        <dbReference type="ARBA" id="ARBA00023235"/>
    </source>
</evidence>
<comment type="similarity">
    <text evidence="4">Belongs to the BPG-independent phosphoglycerate mutase family.</text>
</comment>
<gene>
    <name evidence="12" type="ORF">GOP47_0003702</name>
</gene>
<feature type="region of interest" description="Disordered" evidence="10">
    <location>
        <begin position="93"/>
        <end position="116"/>
    </location>
</feature>
<comment type="cofactor">
    <cofactor evidence="2">
        <name>Mn(2+)</name>
        <dbReference type="ChEBI" id="CHEBI:29035"/>
    </cofactor>
</comment>
<comment type="caution">
    <text evidence="12">The sequence shown here is derived from an EMBL/GenBank/DDBJ whole genome shotgun (WGS) entry which is preliminary data.</text>
</comment>
<dbReference type="PANTHER" id="PTHR31637:SF0">
    <property type="entry name" value="2,3-BISPHOSPHOGLYCERATE-INDEPENDENT PHOSPHOGLYCERATE MUTASE"/>
    <property type="match status" value="1"/>
</dbReference>
<protein>
    <recommendedName>
        <fullName evidence="5">phosphoglycerate mutase (2,3-diphosphoglycerate-independent)</fullName>
        <ecNumber evidence="5">5.4.2.12</ecNumber>
    </recommendedName>
</protein>
<dbReference type="InterPro" id="IPR011258">
    <property type="entry name" value="BPG-indep_PGM_N"/>
</dbReference>
<dbReference type="OrthoDB" id="1728318at2759"/>
<evidence type="ECO:0000256" key="1">
    <source>
        <dbReference type="ARBA" id="ARBA00000370"/>
    </source>
</evidence>
<dbReference type="Proteomes" id="UP000886520">
    <property type="component" value="Chromosome 4"/>
</dbReference>
<evidence type="ECO:0000256" key="10">
    <source>
        <dbReference type="SAM" id="MobiDB-lite"/>
    </source>
</evidence>
<dbReference type="Gene3D" id="3.40.1450.10">
    <property type="entry name" value="BPG-independent phosphoglycerate mutase, domain B"/>
    <property type="match status" value="1"/>
</dbReference>
<evidence type="ECO:0000259" key="11">
    <source>
        <dbReference type="Pfam" id="PF06415"/>
    </source>
</evidence>
<keyword evidence="7" id="KW-0324">Glycolysis</keyword>
<comment type="catalytic activity">
    <reaction evidence="1">
        <text>(2R)-2-phosphoglycerate = (2R)-3-phosphoglycerate</text>
        <dbReference type="Rhea" id="RHEA:15901"/>
        <dbReference type="ChEBI" id="CHEBI:58272"/>
        <dbReference type="ChEBI" id="CHEBI:58289"/>
        <dbReference type="EC" id="5.4.2.12"/>
    </reaction>
</comment>
<dbReference type="GO" id="GO:0004619">
    <property type="term" value="F:phosphoglycerate mutase activity"/>
    <property type="evidence" value="ECO:0007669"/>
    <property type="project" value="UniProtKB-EC"/>
</dbReference>
<evidence type="ECO:0000256" key="8">
    <source>
        <dbReference type="ARBA" id="ARBA00023211"/>
    </source>
</evidence>
<feature type="compositionally biased region" description="Basic and acidic residues" evidence="10">
    <location>
        <begin position="104"/>
        <end position="116"/>
    </location>
</feature>
<dbReference type="GO" id="GO:0006007">
    <property type="term" value="P:glucose catabolic process"/>
    <property type="evidence" value="ECO:0007669"/>
    <property type="project" value="InterPro"/>
</dbReference>
<evidence type="ECO:0000256" key="5">
    <source>
        <dbReference type="ARBA" id="ARBA00012026"/>
    </source>
</evidence>
<organism evidence="12 13">
    <name type="scientific">Adiantum capillus-veneris</name>
    <name type="common">Maidenhair fern</name>
    <dbReference type="NCBI Taxonomy" id="13818"/>
    <lineage>
        <taxon>Eukaryota</taxon>
        <taxon>Viridiplantae</taxon>
        <taxon>Streptophyta</taxon>
        <taxon>Embryophyta</taxon>
        <taxon>Tracheophyta</taxon>
        <taxon>Polypodiopsida</taxon>
        <taxon>Polypodiidae</taxon>
        <taxon>Polypodiales</taxon>
        <taxon>Pteridineae</taxon>
        <taxon>Pteridaceae</taxon>
        <taxon>Vittarioideae</taxon>
        <taxon>Adiantum</taxon>
    </lineage>
</organism>
<name>A0A9D4V671_ADICA</name>
<dbReference type="SUPFAM" id="SSF64158">
    <property type="entry name" value="2,3-Bisphosphoglycerate-independent phosphoglycerate mutase, substrate-binding domain"/>
    <property type="match status" value="1"/>
</dbReference>
<evidence type="ECO:0000256" key="3">
    <source>
        <dbReference type="ARBA" id="ARBA00004798"/>
    </source>
</evidence>
<evidence type="ECO:0000256" key="6">
    <source>
        <dbReference type="ARBA" id="ARBA00022723"/>
    </source>
</evidence>
<dbReference type="GO" id="GO:0006096">
    <property type="term" value="P:glycolytic process"/>
    <property type="evidence" value="ECO:0007669"/>
    <property type="project" value="UniProtKB-KW"/>
</dbReference>
<sequence length="116" mass="13072">MQLKADIQKFIEQYCPPFVIVDKNGKSVGPIVDGDALVTFNFRADRMIMLAKALKYANFDNFDRVHVPKTHSAGMLQYDGELKLPSKYLVSPPKLTGHLVNTSQRKDSEPLHAARQ</sequence>
<dbReference type="PANTHER" id="PTHR31637">
    <property type="entry name" value="2,3-BISPHOSPHOGLYCERATE-INDEPENDENT PHOSPHOGLYCERATE MUTASE"/>
    <property type="match status" value="1"/>
</dbReference>
<dbReference type="InterPro" id="IPR005995">
    <property type="entry name" value="Pgm_bpd_ind"/>
</dbReference>
<dbReference type="GO" id="GO:0005737">
    <property type="term" value="C:cytoplasm"/>
    <property type="evidence" value="ECO:0007669"/>
    <property type="project" value="InterPro"/>
</dbReference>
<keyword evidence="6" id="KW-0479">Metal-binding</keyword>
<keyword evidence="9" id="KW-0413">Isomerase</keyword>
<comment type="pathway">
    <text evidence="3">Carbohydrate degradation; glycolysis; pyruvate from D-glyceraldehyde 3-phosphate: step 3/5.</text>
</comment>
<dbReference type="EC" id="5.4.2.12" evidence="5"/>
<evidence type="ECO:0000256" key="2">
    <source>
        <dbReference type="ARBA" id="ARBA00001936"/>
    </source>
</evidence>
<evidence type="ECO:0000313" key="12">
    <source>
        <dbReference type="EMBL" id="KAI5080519.1"/>
    </source>
</evidence>
<keyword evidence="13" id="KW-1185">Reference proteome</keyword>
<dbReference type="AlphaFoldDB" id="A0A9D4V671"/>
<dbReference type="InterPro" id="IPR036646">
    <property type="entry name" value="PGAM_B_sf"/>
</dbReference>
<dbReference type="GO" id="GO:0030145">
    <property type="term" value="F:manganese ion binding"/>
    <property type="evidence" value="ECO:0007669"/>
    <property type="project" value="InterPro"/>
</dbReference>
<dbReference type="EMBL" id="JABFUD020000004">
    <property type="protein sequence ID" value="KAI5080519.1"/>
    <property type="molecule type" value="Genomic_DNA"/>
</dbReference>
<reference evidence="12" key="1">
    <citation type="submission" date="2021-01" db="EMBL/GenBank/DDBJ databases">
        <title>Adiantum capillus-veneris genome.</title>
        <authorList>
            <person name="Fang Y."/>
            <person name="Liao Q."/>
        </authorList>
    </citation>
    <scope>NUCLEOTIDE SEQUENCE</scope>
    <source>
        <strain evidence="12">H3</strain>
        <tissue evidence="12">Leaf</tissue>
    </source>
</reference>
<keyword evidence="8" id="KW-0464">Manganese</keyword>
<accession>A0A9D4V671</accession>